<feature type="region of interest" description="Disordered" evidence="1">
    <location>
        <begin position="54"/>
        <end position="94"/>
    </location>
</feature>
<accession>C6H5X4</accession>
<reference evidence="3" key="1">
    <citation type="submission" date="2009-05" db="EMBL/GenBank/DDBJ databases">
        <title>The genome sequence of Ajellomyces capsulatus strain H143.</title>
        <authorList>
            <person name="Champion M."/>
            <person name="Cuomo C.A."/>
            <person name="Ma L.-J."/>
            <person name="Henn M.R."/>
            <person name="Sil A."/>
            <person name="Goldman B."/>
            <person name="Young S.K."/>
            <person name="Kodira C.D."/>
            <person name="Zeng Q."/>
            <person name="Koehrsen M."/>
            <person name="Alvarado L."/>
            <person name="Berlin A.M."/>
            <person name="Borenstein D."/>
            <person name="Chen Z."/>
            <person name="Engels R."/>
            <person name="Freedman E."/>
            <person name="Gellesch M."/>
            <person name="Goldberg J."/>
            <person name="Griggs A."/>
            <person name="Gujja S."/>
            <person name="Heiman D.I."/>
            <person name="Hepburn T.A."/>
            <person name="Howarth C."/>
            <person name="Jen D."/>
            <person name="Larson L."/>
            <person name="Lewis B."/>
            <person name="Mehta T."/>
            <person name="Park D."/>
            <person name="Pearson M."/>
            <person name="Roberts A."/>
            <person name="Saif S."/>
            <person name="Shea T.D."/>
            <person name="Shenoy N."/>
            <person name="Sisk P."/>
            <person name="Stolte C."/>
            <person name="Sykes S."/>
            <person name="Walk T."/>
            <person name="White J."/>
            <person name="Yandava C."/>
            <person name="Klein B."/>
            <person name="McEwen J.G."/>
            <person name="Puccia R."/>
            <person name="Goldman G.H."/>
            <person name="Felipe M.S."/>
            <person name="Nino-Vega G."/>
            <person name="San-Blas G."/>
            <person name="Taylor J.W."/>
            <person name="Mendoza L."/>
            <person name="Galagan J.E."/>
            <person name="Nusbaum C."/>
            <person name="Birren B.W."/>
        </authorList>
    </citation>
    <scope>NUCLEOTIDE SEQUENCE [LARGE SCALE GENOMIC DNA]</scope>
    <source>
        <strain evidence="3">H143</strain>
    </source>
</reference>
<evidence type="ECO:0000313" key="2">
    <source>
        <dbReference type="EMBL" id="EER43795.1"/>
    </source>
</evidence>
<dbReference type="VEuPathDB" id="FungiDB:HCDG_01826"/>
<dbReference type="EMBL" id="GG692420">
    <property type="protein sequence ID" value="EER43795.1"/>
    <property type="molecule type" value="Genomic_DNA"/>
</dbReference>
<dbReference type="HOGENOM" id="CLU_2385637_0_0_1"/>
<evidence type="ECO:0000313" key="3">
    <source>
        <dbReference type="Proteomes" id="UP000002624"/>
    </source>
</evidence>
<sequence>MSRVHSSPSYTELQAFFGHGRYDQQIRFTAYVAIRPSSIATGYSSLLRHPIRMDKLEGRGSQLGQEQAQRHHRSNNQGDSRRLEEEGRNYKEKG</sequence>
<feature type="compositionally biased region" description="Basic and acidic residues" evidence="1">
    <location>
        <begin position="79"/>
        <end position="94"/>
    </location>
</feature>
<evidence type="ECO:0000256" key="1">
    <source>
        <dbReference type="SAM" id="MobiDB-lite"/>
    </source>
</evidence>
<name>C6H5X4_AJECH</name>
<protein>
    <submittedName>
        <fullName evidence="2">Uncharacterized protein</fullName>
    </submittedName>
</protein>
<gene>
    <name evidence="2" type="ORF">HCDG_01826</name>
</gene>
<organism evidence="2 3">
    <name type="scientific">Ajellomyces capsulatus (strain H143)</name>
    <name type="common">Darling's disease fungus</name>
    <name type="synonym">Histoplasma capsulatum</name>
    <dbReference type="NCBI Taxonomy" id="544712"/>
    <lineage>
        <taxon>Eukaryota</taxon>
        <taxon>Fungi</taxon>
        <taxon>Dikarya</taxon>
        <taxon>Ascomycota</taxon>
        <taxon>Pezizomycotina</taxon>
        <taxon>Eurotiomycetes</taxon>
        <taxon>Eurotiomycetidae</taxon>
        <taxon>Onygenales</taxon>
        <taxon>Ajellomycetaceae</taxon>
        <taxon>Histoplasma</taxon>
    </lineage>
</organism>
<dbReference type="Proteomes" id="UP000002624">
    <property type="component" value="Unassembled WGS sequence"/>
</dbReference>
<proteinExistence type="predicted"/>
<dbReference type="AlphaFoldDB" id="C6H5X4"/>